<accession>A0A819YAP6</accession>
<protein>
    <submittedName>
        <fullName evidence="2">Uncharacterized protein</fullName>
    </submittedName>
</protein>
<dbReference type="EMBL" id="CAJOBD010010638">
    <property type="protein sequence ID" value="CAF4155666.1"/>
    <property type="molecule type" value="Genomic_DNA"/>
</dbReference>
<dbReference type="AlphaFoldDB" id="A0A819YAP6"/>
<feature type="non-terminal residue" evidence="2">
    <location>
        <position position="1"/>
    </location>
</feature>
<gene>
    <name evidence="2" type="ORF">JBS370_LOCUS34221</name>
</gene>
<sequence length="155" mass="17785">ININTLEFFLMANTKKKFEACLLRTTTDVLIVAEWHQLVTTTDKAKLTVGSCVGYKESTKKREKVIRGTIVITGDDDNPKTVEVEQVKNVQFENKSKKNKTNVTTSNPEHIEENSSKVSRIRSEDETEESPVSKRTYVSLARFDEMQMENKRLKK</sequence>
<proteinExistence type="predicted"/>
<evidence type="ECO:0000256" key="1">
    <source>
        <dbReference type="SAM" id="MobiDB-lite"/>
    </source>
</evidence>
<comment type="caution">
    <text evidence="2">The sequence shown here is derived from an EMBL/GenBank/DDBJ whole genome shotgun (WGS) entry which is preliminary data.</text>
</comment>
<name>A0A819YAP6_9BILA</name>
<feature type="region of interest" description="Disordered" evidence="1">
    <location>
        <begin position="93"/>
        <end position="134"/>
    </location>
</feature>
<evidence type="ECO:0000313" key="3">
    <source>
        <dbReference type="Proteomes" id="UP000663836"/>
    </source>
</evidence>
<organism evidence="2 3">
    <name type="scientific">Rotaria sordida</name>
    <dbReference type="NCBI Taxonomy" id="392033"/>
    <lineage>
        <taxon>Eukaryota</taxon>
        <taxon>Metazoa</taxon>
        <taxon>Spiralia</taxon>
        <taxon>Gnathifera</taxon>
        <taxon>Rotifera</taxon>
        <taxon>Eurotatoria</taxon>
        <taxon>Bdelloidea</taxon>
        <taxon>Philodinida</taxon>
        <taxon>Philodinidae</taxon>
        <taxon>Rotaria</taxon>
    </lineage>
</organism>
<dbReference type="Proteomes" id="UP000663836">
    <property type="component" value="Unassembled WGS sequence"/>
</dbReference>
<reference evidence="2" key="1">
    <citation type="submission" date="2021-02" db="EMBL/GenBank/DDBJ databases">
        <authorList>
            <person name="Nowell W R."/>
        </authorList>
    </citation>
    <scope>NUCLEOTIDE SEQUENCE</scope>
</reference>
<evidence type="ECO:0000313" key="2">
    <source>
        <dbReference type="EMBL" id="CAF4155666.1"/>
    </source>
</evidence>